<feature type="binding site" description="axial binding residue" evidence="13">
    <location>
        <position position="443"/>
    </location>
    <ligand>
        <name>heme</name>
        <dbReference type="ChEBI" id="CHEBI:30413"/>
    </ligand>
    <ligandPart>
        <name>Fe</name>
        <dbReference type="ChEBI" id="CHEBI:18248"/>
    </ligandPart>
</feature>
<keyword evidence="5 13" id="KW-0349">Heme</keyword>
<dbReference type="SUPFAM" id="SSF48264">
    <property type="entry name" value="Cytochrome P450"/>
    <property type="match status" value="1"/>
</dbReference>
<evidence type="ECO:0000256" key="12">
    <source>
        <dbReference type="ARBA" id="ARBA00023136"/>
    </source>
</evidence>
<dbReference type="FunFam" id="1.10.630.10:FF:000042">
    <property type="entry name" value="Cytochrome P450"/>
    <property type="match status" value="1"/>
</dbReference>
<protein>
    <recommendedName>
        <fullName evidence="18">Cytochrome P450</fullName>
    </recommendedName>
</protein>
<evidence type="ECO:0000256" key="11">
    <source>
        <dbReference type="ARBA" id="ARBA00023033"/>
    </source>
</evidence>
<evidence type="ECO:0000313" key="16">
    <source>
        <dbReference type="EMBL" id="KAJ3659441.1"/>
    </source>
</evidence>
<dbReference type="EMBL" id="JALNTZ010000003">
    <property type="protein sequence ID" value="KAJ3659441.1"/>
    <property type="molecule type" value="Genomic_DNA"/>
</dbReference>
<dbReference type="GO" id="GO:0016705">
    <property type="term" value="F:oxidoreductase activity, acting on paired donors, with incorporation or reduction of molecular oxygen"/>
    <property type="evidence" value="ECO:0007669"/>
    <property type="project" value="InterPro"/>
</dbReference>
<keyword evidence="15" id="KW-1133">Transmembrane helix</keyword>
<keyword evidence="10 13" id="KW-0408">Iron</keyword>
<keyword evidence="11 14" id="KW-0503">Monooxygenase</keyword>
<keyword evidence="8" id="KW-0492">Microsome</keyword>
<evidence type="ECO:0000256" key="4">
    <source>
        <dbReference type="ARBA" id="ARBA00010617"/>
    </source>
</evidence>
<dbReference type="Gene3D" id="1.10.630.10">
    <property type="entry name" value="Cytochrome P450"/>
    <property type="match status" value="1"/>
</dbReference>
<dbReference type="PRINTS" id="PR00385">
    <property type="entry name" value="P450"/>
</dbReference>
<feature type="transmembrane region" description="Helical" evidence="15">
    <location>
        <begin position="297"/>
        <end position="320"/>
    </location>
</feature>
<name>A0AA38ISQ6_9CUCU</name>
<keyword evidence="7" id="KW-0256">Endoplasmic reticulum</keyword>
<dbReference type="InterPro" id="IPR017972">
    <property type="entry name" value="Cyt_P450_CS"/>
</dbReference>
<dbReference type="GO" id="GO:0005789">
    <property type="term" value="C:endoplasmic reticulum membrane"/>
    <property type="evidence" value="ECO:0007669"/>
    <property type="project" value="UniProtKB-SubCell"/>
</dbReference>
<evidence type="ECO:0000256" key="10">
    <source>
        <dbReference type="ARBA" id="ARBA00023004"/>
    </source>
</evidence>
<evidence type="ECO:0000256" key="13">
    <source>
        <dbReference type="PIRSR" id="PIRSR602401-1"/>
    </source>
</evidence>
<dbReference type="InterPro" id="IPR036396">
    <property type="entry name" value="Cyt_P450_sf"/>
</dbReference>
<comment type="subcellular location">
    <subcellularLocation>
        <location evidence="3">Endoplasmic reticulum membrane</location>
        <topology evidence="3">Peripheral membrane protein</topology>
    </subcellularLocation>
    <subcellularLocation>
        <location evidence="2">Microsome membrane</location>
        <topology evidence="2">Peripheral membrane protein</topology>
    </subcellularLocation>
</comment>
<evidence type="ECO:0000256" key="7">
    <source>
        <dbReference type="ARBA" id="ARBA00022824"/>
    </source>
</evidence>
<dbReference type="PANTHER" id="PTHR24292">
    <property type="entry name" value="CYTOCHROME P450"/>
    <property type="match status" value="1"/>
</dbReference>
<dbReference type="Proteomes" id="UP001168821">
    <property type="component" value="Unassembled WGS sequence"/>
</dbReference>
<evidence type="ECO:0000256" key="1">
    <source>
        <dbReference type="ARBA" id="ARBA00001971"/>
    </source>
</evidence>
<evidence type="ECO:0000256" key="14">
    <source>
        <dbReference type="RuleBase" id="RU000461"/>
    </source>
</evidence>
<dbReference type="GO" id="GO:0020037">
    <property type="term" value="F:heme binding"/>
    <property type="evidence" value="ECO:0007669"/>
    <property type="project" value="InterPro"/>
</dbReference>
<evidence type="ECO:0008006" key="18">
    <source>
        <dbReference type="Google" id="ProtNLM"/>
    </source>
</evidence>
<dbReference type="PROSITE" id="PS00086">
    <property type="entry name" value="CYTOCHROME_P450"/>
    <property type="match status" value="1"/>
</dbReference>
<dbReference type="CDD" id="cd11056">
    <property type="entry name" value="CYP6-like"/>
    <property type="match status" value="1"/>
</dbReference>
<proteinExistence type="inferred from homology"/>
<keyword evidence="6 13" id="KW-0479">Metal-binding</keyword>
<evidence type="ECO:0000256" key="3">
    <source>
        <dbReference type="ARBA" id="ARBA00004406"/>
    </source>
</evidence>
<comment type="caution">
    <text evidence="16">The sequence shown here is derived from an EMBL/GenBank/DDBJ whole genome shotgun (WGS) entry which is preliminary data.</text>
</comment>
<evidence type="ECO:0000256" key="5">
    <source>
        <dbReference type="ARBA" id="ARBA00022617"/>
    </source>
</evidence>
<reference evidence="16" key="1">
    <citation type="journal article" date="2023" name="G3 (Bethesda)">
        <title>Whole genome assemblies of Zophobas morio and Tenebrio molitor.</title>
        <authorList>
            <person name="Kaur S."/>
            <person name="Stinson S.A."/>
            <person name="diCenzo G.C."/>
        </authorList>
    </citation>
    <scope>NUCLEOTIDE SEQUENCE</scope>
    <source>
        <strain evidence="16">QUZm001</strain>
    </source>
</reference>
<dbReference type="PRINTS" id="PR00463">
    <property type="entry name" value="EP450I"/>
</dbReference>
<evidence type="ECO:0000256" key="9">
    <source>
        <dbReference type="ARBA" id="ARBA00023002"/>
    </source>
</evidence>
<dbReference type="PANTHER" id="PTHR24292:SF100">
    <property type="entry name" value="CYTOCHROME P450 6A16, ISOFORM B-RELATED"/>
    <property type="match status" value="1"/>
</dbReference>
<evidence type="ECO:0000256" key="2">
    <source>
        <dbReference type="ARBA" id="ARBA00004174"/>
    </source>
</evidence>
<keyword evidence="9 14" id="KW-0560">Oxidoreductase</keyword>
<dbReference type="InterPro" id="IPR050476">
    <property type="entry name" value="Insect_CytP450_Detox"/>
</dbReference>
<dbReference type="Pfam" id="PF00067">
    <property type="entry name" value="p450"/>
    <property type="match status" value="1"/>
</dbReference>
<organism evidence="16 17">
    <name type="scientific">Zophobas morio</name>
    <dbReference type="NCBI Taxonomy" id="2755281"/>
    <lineage>
        <taxon>Eukaryota</taxon>
        <taxon>Metazoa</taxon>
        <taxon>Ecdysozoa</taxon>
        <taxon>Arthropoda</taxon>
        <taxon>Hexapoda</taxon>
        <taxon>Insecta</taxon>
        <taxon>Pterygota</taxon>
        <taxon>Neoptera</taxon>
        <taxon>Endopterygota</taxon>
        <taxon>Coleoptera</taxon>
        <taxon>Polyphaga</taxon>
        <taxon>Cucujiformia</taxon>
        <taxon>Tenebrionidae</taxon>
        <taxon>Zophobas</taxon>
    </lineage>
</organism>
<gene>
    <name evidence="16" type="ORF">Zmor_011130</name>
</gene>
<dbReference type="AlphaFoldDB" id="A0AA38ISQ6"/>
<comment type="cofactor">
    <cofactor evidence="1 13">
        <name>heme</name>
        <dbReference type="ChEBI" id="CHEBI:30413"/>
    </cofactor>
</comment>
<evidence type="ECO:0000256" key="15">
    <source>
        <dbReference type="SAM" id="Phobius"/>
    </source>
</evidence>
<dbReference type="GO" id="GO:0005506">
    <property type="term" value="F:iron ion binding"/>
    <property type="evidence" value="ECO:0007669"/>
    <property type="project" value="InterPro"/>
</dbReference>
<evidence type="ECO:0000256" key="8">
    <source>
        <dbReference type="ARBA" id="ARBA00022848"/>
    </source>
</evidence>
<evidence type="ECO:0000256" key="6">
    <source>
        <dbReference type="ARBA" id="ARBA00022723"/>
    </source>
</evidence>
<dbReference type="InterPro" id="IPR002401">
    <property type="entry name" value="Cyt_P450_E_grp-I"/>
</dbReference>
<comment type="similarity">
    <text evidence="4 14">Belongs to the cytochrome P450 family.</text>
</comment>
<feature type="transmembrane region" description="Helical" evidence="15">
    <location>
        <begin position="6"/>
        <end position="27"/>
    </location>
</feature>
<keyword evidence="12 15" id="KW-0472">Membrane</keyword>
<dbReference type="GO" id="GO:0004497">
    <property type="term" value="F:monooxygenase activity"/>
    <property type="evidence" value="ECO:0007669"/>
    <property type="project" value="UniProtKB-KW"/>
</dbReference>
<dbReference type="InterPro" id="IPR001128">
    <property type="entry name" value="Cyt_P450"/>
</dbReference>
<accession>A0AA38ISQ6</accession>
<keyword evidence="15" id="KW-0812">Transmembrane</keyword>
<evidence type="ECO:0000313" key="17">
    <source>
        <dbReference type="Proteomes" id="UP001168821"/>
    </source>
</evidence>
<keyword evidence="17" id="KW-1185">Reference proteome</keyword>
<sequence>MGLLPYGAVLEVFLFVVPLVVAVLCYFHNRFKYWSRRGVPTIPPRFPLGNSKVLFPKGFTLGPITKIYYDYLKQRGYKFGGIYLISEPNLVIVDPDYVKDILSKDFQYFVDRGFYYNEADDPLSANLFALDGVRWRLLRTKFTPTFTSSKMKTMFQSVITCRNYMIEALGKQINHDIDIREVMRRYTIDCIGSCAFGVQCNSFIDPDAEFPKMGIKIFHFDMWKTVKAFFIVNLPNLSKWLRLTPNYKEIRDFFIKMVTDAIELRENPKNRRNDFLQILIDLKETEKLTVNEIAAQVFLFFLAGFETSSSMMSLALYQLAKNQDCQDKLREEILAVLARHEGRLTYESLSEMKLLGQVFDETLRLYPPGSTLTRRCVKDYRLRDTNIVIEKGTQVIVPAIGLHMDPEYFPDPEKFNPSRFSEEMKKSRHPCVFLPFGEGPRNCIGLRFGLMQSKIGIVSVIVNFRLTVSPTCKPLQIDPDSFIVRPIHNVYLRAERL</sequence>